<name>A0A151TE82_CAJCA</name>
<evidence type="ECO:0008006" key="4">
    <source>
        <dbReference type="Google" id="ProtNLM"/>
    </source>
</evidence>
<gene>
    <name evidence="2" type="ORF">KK1_011602</name>
</gene>
<proteinExistence type="predicted"/>
<protein>
    <recommendedName>
        <fullName evidence="4">Copia protein</fullName>
    </recommendedName>
</protein>
<dbReference type="AlphaFoldDB" id="A0A151TE82"/>
<dbReference type="Gramene" id="C.cajan_11275.t">
    <property type="protein sequence ID" value="C.cajan_11275.t"/>
    <property type="gene ID" value="C.cajan_11275"/>
</dbReference>
<evidence type="ECO:0000313" key="3">
    <source>
        <dbReference type="Proteomes" id="UP000075243"/>
    </source>
</evidence>
<keyword evidence="3" id="KW-1185">Reference proteome</keyword>
<dbReference type="EMBL" id="CM003608">
    <property type="protein sequence ID" value="KYP65369.1"/>
    <property type="molecule type" value="Genomic_DNA"/>
</dbReference>
<feature type="compositionally biased region" description="Polar residues" evidence="1">
    <location>
        <begin position="37"/>
        <end position="55"/>
    </location>
</feature>
<accession>A0A151TE82</accession>
<organism evidence="2 3">
    <name type="scientific">Cajanus cajan</name>
    <name type="common">Pigeon pea</name>
    <name type="synonym">Cajanus indicus</name>
    <dbReference type="NCBI Taxonomy" id="3821"/>
    <lineage>
        <taxon>Eukaryota</taxon>
        <taxon>Viridiplantae</taxon>
        <taxon>Streptophyta</taxon>
        <taxon>Embryophyta</taxon>
        <taxon>Tracheophyta</taxon>
        <taxon>Spermatophyta</taxon>
        <taxon>Magnoliopsida</taxon>
        <taxon>eudicotyledons</taxon>
        <taxon>Gunneridae</taxon>
        <taxon>Pentapetalae</taxon>
        <taxon>rosids</taxon>
        <taxon>fabids</taxon>
        <taxon>Fabales</taxon>
        <taxon>Fabaceae</taxon>
        <taxon>Papilionoideae</taxon>
        <taxon>50 kb inversion clade</taxon>
        <taxon>NPAAA clade</taxon>
        <taxon>indigoferoid/millettioid clade</taxon>
        <taxon>Phaseoleae</taxon>
        <taxon>Cajanus</taxon>
    </lineage>
</organism>
<evidence type="ECO:0000256" key="1">
    <source>
        <dbReference type="SAM" id="MobiDB-lite"/>
    </source>
</evidence>
<sequence length="116" mass="13147">MLPPSRNTFFFSSSIKNRVSIRQVLLVSSFNPLIIPTPSNSNQDGNQPQSHTHSSPKVAPPPFITYYKGDPPQDSVFIGRNIISWKSKKQNVVVWSSAKVEYRSMALATRKLMWIK</sequence>
<dbReference type="Proteomes" id="UP000075243">
    <property type="component" value="Chromosome 6"/>
</dbReference>
<feature type="region of interest" description="Disordered" evidence="1">
    <location>
        <begin position="37"/>
        <end position="61"/>
    </location>
</feature>
<evidence type="ECO:0000313" key="2">
    <source>
        <dbReference type="EMBL" id="KYP65369.1"/>
    </source>
</evidence>
<reference evidence="2 3" key="1">
    <citation type="journal article" date="2012" name="Nat. Biotechnol.">
        <title>Draft genome sequence of pigeonpea (Cajanus cajan), an orphan legume crop of resource-poor farmers.</title>
        <authorList>
            <person name="Varshney R.K."/>
            <person name="Chen W."/>
            <person name="Li Y."/>
            <person name="Bharti A.K."/>
            <person name="Saxena R.K."/>
            <person name="Schlueter J.A."/>
            <person name="Donoghue M.T."/>
            <person name="Azam S."/>
            <person name="Fan G."/>
            <person name="Whaley A.M."/>
            <person name="Farmer A.D."/>
            <person name="Sheridan J."/>
            <person name="Iwata A."/>
            <person name="Tuteja R."/>
            <person name="Penmetsa R.V."/>
            <person name="Wu W."/>
            <person name="Upadhyaya H.D."/>
            <person name="Yang S.P."/>
            <person name="Shah T."/>
            <person name="Saxena K.B."/>
            <person name="Michael T."/>
            <person name="McCombie W.R."/>
            <person name="Yang B."/>
            <person name="Zhang G."/>
            <person name="Yang H."/>
            <person name="Wang J."/>
            <person name="Spillane C."/>
            <person name="Cook D.R."/>
            <person name="May G.D."/>
            <person name="Xu X."/>
            <person name="Jackson S.A."/>
        </authorList>
    </citation>
    <scope>NUCLEOTIDE SEQUENCE [LARGE SCALE GENOMIC DNA]</scope>
    <source>
        <strain evidence="3">cv. Asha</strain>
    </source>
</reference>